<dbReference type="RefSeq" id="WP_004900128.1">
    <property type="nucleotide sequence ID" value="NZ_BBTI01000002.1"/>
</dbReference>
<dbReference type="PANTHER" id="PTHR43451">
    <property type="entry name" value="ACETYLTRANSFERASE (GNAT) FAMILY PROTEIN"/>
    <property type="match status" value="1"/>
</dbReference>
<dbReference type="SUPFAM" id="SSF55729">
    <property type="entry name" value="Acyl-CoA N-acyltransferases (Nat)"/>
    <property type="match status" value="1"/>
</dbReference>
<dbReference type="Pfam" id="PF13673">
    <property type="entry name" value="Acetyltransf_10"/>
    <property type="match status" value="1"/>
</dbReference>
<reference evidence="2 3" key="1">
    <citation type="submission" date="2013-10" db="EMBL/GenBank/DDBJ databases">
        <title>The Genome Sequence of Acinetobacter brisouii CIP 110357.</title>
        <authorList>
            <consortium name="The Broad Institute Genomics Platform"/>
            <consortium name="The Broad Institute Genome Sequencing Center for Infectious Disease"/>
            <person name="Cerqueira G."/>
            <person name="Feldgarden M."/>
            <person name="Courvalin P."/>
            <person name="Grillot-Courvalin C."/>
            <person name="Clermont D."/>
            <person name="Rocha E."/>
            <person name="Yoon E.-J."/>
            <person name="Nemec A."/>
            <person name="Young S.K."/>
            <person name="Zeng Q."/>
            <person name="Gargeya S."/>
            <person name="Fitzgerald M."/>
            <person name="Abouelleil A."/>
            <person name="Alvarado L."/>
            <person name="Berlin A.M."/>
            <person name="Chapman S.B."/>
            <person name="Gainer-Dewar J."/>
            <person name="Goldberg J."/>
            <person name="Gnerre S."/>
            <person name="Griggs A."/>
            <person name="Gujja S."/>
            <person name="Hansen M."/>
            <person name="Howarth C."/>
            <person name="Imamovic A."/>
            <person name="Ireland A."/>
            <person name="Larimer J."/>
            <person name="McCowan C."/>
            <person name="Murphy C."/>
            <person name="Pearson M."/>
            <person name="Poon T.W."/>
            <person name="Priest M."/>
            <person name="Roberts A."/>
            <person name="Saif S."/>
            <person name="Shea T."/>
            <person name="Sykes S."/>
            <person name="Wortman J."/>
            <person name="Nusbaum C."/>
            <person name="Birren B."/>
        </authorList>
    </citation>
    <scope>NUCLEOTIDE SEQUENCE [LARGE SCALE GENOMIC DNA]</scope>
    <source>
        <strain evidence="2 3">CIP 110357</strain>
    </source>
</reference>
<feature type="domain" description="N-acetyltransferase" evidence="1">
    <location>
        <begin position="2"/>
        <end position="146"/>
    </location>
</feature>
<sequence>MIQIRQATPQDVPAIQALIQPYMQDFVVDESGLAHFTEQVVMDFIHHPEVHSFVAEQDQSILGVIAYREPAHLLHFFVDHQHQSQGIGKQLWQWVEQHALQQPIQEFTVNSSCAAQEVYRRFGFETVQDVKEAHGLRFIAMKKTYPTTQ</sequence>
<evidence type="ECO:0000259" key="1">
    <source>
        <dbReference type="PROSITE" id="PS51186"/>
    </source>
</evidence>
<keyword evidence="3" id="KW-1185">Reference proteome</keyword>
<dbReference type="OrthoDB" id="9789605at2"/>
<gene>
    <name evidence="2" type="ORF">P255_01814</name>
</gene>
<dbReference type="PANTHER" id="PTHR43451:SF1">
    <property type="entry name" value="ACETYLTRANSFERASE"/>
    <property type="match status" value="1"/>
</dbReference>
<comment type="caution">
    <text evidence="2">The sequence shown here is derived from an EMBL/GenBank/DDBJ whole genome shotgun (WGS) entry which is preliminary data.</text>
</comment>
<dbReference type="EMBL" id="AYEU01000006">
    <property type="protein sequence ID" value="ESK51304.1"/>
    <property type="molecule type" value="Genomic_DNA"/>
</dbReference>
<evidence type="ECO:0000313" key="3">
    <source>
        <dbReference type="Proteomes" id="UP000018418"/>
    </source>
</evidence>
<accession>V2VUB1</accession>
<dbReference type="STRING" id="396323.VH98_01895"/>
<evidence type="ECO:0000313" key="2">
    <source>
        <dbReference type="EMBL" id="ESK51304.1"/>
    </source>
</evidence>
<dbReference type="PROSITE" id="PS51186">
    <property type="entry name" value="GNAT"/>
    <property type="match status" value="1"/>
</dbReference>
<dbReference type="GO" id="GO:0016747">
    <property type="term" value="F:acyltransferase activity, transferring groups other than amino-acyl groups"/>
    <property type="evidence" value="ECO:0007669"/>
    <property type="project" value="InterPro"/>
</dbReference>
<dbReference type="AlphaFoldDB" id="V2VUB1"/>
<dbReference type="Proteomes" id="UP000018418">
    <property type="component" value="Unassembled WGS sequence"/>
</dbReference>
<dbReference type="InterPro" id="IPR016181">
    <property type="entry name" value="Acyl_CoA_acyltransferase"/>
</dbReference>
<organism evidence="2 3">
    <name type="scientific">Acinetobacter brisouii CIP 110357</name>
    <dbReference type="NCBI Taxonomy" id="1341683"/>
    <lineage>
        <taxon>Bacteria</taxon>
        <taxon>Pseudomonadati</taxon>
        <taxon>Pseudomonadota</taxon>
        <taxon>Gammaproteobacteria</taxon>
        <taxon>Moraxellales</taxon>
        <taxon>Moraxellaceae</taxon>
        <taxon>Acinetobacter</taxon>
    </lineage>
</organism>
<dbReference type="InterPro" id="IPR052564">
    <property type="entry name" value="N-acetyltrans/Recomb-assoc"/>
</dbReference>
<dbReference type="HOGENOM" id="CLU_120448_2_0_6"/>
<proteinExistence type="predicted"/>
<name>V2VUB1_9GAMM</name>
<dbReference type="Gene3D" id="3.40.630.30">
    <property type="match status" value="1"/>
</dbReference>
<dbReference type="CDD" id="cd04301">
    <property type="entry name" value="NAT_SF"/>
    <property type="match status" value="1"/>
</dbReference>
<dbReference type="PATRIC" id="fig|1341683.3.peg.1802"/>
<dbReference type="InterPro" id="IPR000182">
    <property type="entry name" value="GNAT_dom"/>
</dbReference>
<protein>
    <recommendedName>
        <fullName evidence="1">N-acetyltransferase domain-containing protein</fullName>
    </recommendedName>
</protein>